<sequence length="223" mass="24791">MVTVLTTNIGCLFAGGMGYLDHEGQRSGIFKRRIAGSVRIDAQGIVGDEHGDPRIHGGPEKAVHHYAAEHYARIAQAFAECAEALVPGSLGENISASGLTERNVHIGDTYQVGSAMLQVSQPRSPCWKINHRFGVERMSMHIAEGCITGWYYRVLRPGVIAPGDAITLVERQTERFSIDEFWQVQLSHRPSIDALVELIAIPGLAPDWKRRLGEREKWLRARR</sequence>
<protein>
    <submittedName>
        <fullName evidence="1">MOSC domain-containing protein</fullName>
    </submittedName>
</protein>
<proteinExistence type="predicted"/>
<reference evidence="1" key="1">
    <citation type="submission" date="2024-01" db="EMBL/GenBank/DDBJ databases">
        <title>The diversity of rhizobia nodulating Mimosa spp. in eleven states of Brazil covering several biomes is determined by host plant, location, and edaphic factors.</title>
        <authorList>
            <person name="Rouws L."/>
            <person name="Barauna A."/>
            <person name="Beukes C."/>
            <person name="De Faria S.M."/>
            <person name="Gross E."/>
            <person name="Dos Reis Junior F.B."/>
            <person name="Simon M."/>
            <person name="Maluk M."/>
            <person name="Odee D.W."/>
            <person name="Kenicer G."/>
            <person name="Young J.P.W."/>
            <person name="Reis V.M."/>
            <person name="Zilli J."/>
            <person name="James E.K."/>
        </authorList>
    </citation>
    <scope>NUCLEOTIDE SEQUENCE</scope>
    <source>
        <strain evidence="1">JPY452</strain>
    </source>
</reference>
<gene>
    <name evidence="1" type="ORF">VSR83_20765</name>
</gene>
<keyword evidence="2" id="KW-1185">Reference proteome</keyword>
<evidence type="ECO:0000313" key="2">
    <source>
        <dbReference type="Proteomes" id="UP001392318"/>
    </source>
</evidence>
<organism evidence="1 2">
    <name type="scientific">Paraburkholderia unamae</name>
    <dbReference type="NCBI Taxonomy" id="219649"/>
    <lineage>
        <taxon>Bacteria</taxon>
        <taxon>Pseudomonadati</taxon>
        <taxon>Pseudomonadota</taxon>
        <taxon>Betaproteobacteria</taxon>
        <taxon>Burkholderiales</taxon>
        <taxon>Burkholderiaceae</taxon>
        <taxon>Paraburkholderia</taxon>
    </lineage>
</organism>
<accession>A0ACC6RLT2</accession>
<name>A0ACC6RLT2_9BURK</name>
<dbReference type="Proteomes" id="UP001392318">
    <property type="component" value="Unassembled WGS sequence"/>
</dbReference>
<comment type="caution">
    <text evidence="1">The sequence shown here is derived from an EMBL/GenBank/DDBJ whole genome shotgun (WGS) entry which is preliminary data.</text>
</comment>
<dbReference type="EMBL" id="JAYMRU010000015">
    <property type="protein sequence ID" value="MEM5402502.1"/>
    <property type="molecule type" value="Genomic_DNA"/>
</dbReference>
<evidence type="ECO:0000313" key="1">
    <source>
        <dbReference type="EMBL" id="MEM5402502.1"/>
    </source>
</evidence>